<dbReference type="PROSITE" id="PS51208">
    <property type="entry name" value="AUTOTRANSPORTER"/>
    <property type="match status" value="1"/>
</dbReference>
<proteinExistence type="predicted"/>
<feature type="chain" id="PRO_5001996006" evidence="1">
    <location>
        <begin position="26"/>
        <end position="996"/>
    </location>
</feature>
<feature type="signal peptide" evidence="1">
    <location>
        <begin position="1"/>
        <end position="25"/>
    </location>
</feature>
<dbReference type="PROSITE" id="PS51257">
    <property type="entry name" value="PROKAR_LIPOPROTEIN"/>
    <property type="match status" value="1"/>
</dbReference>
<accession>A0A0A2W3C9</accession>
<protein>
    <submittedName>
        <fullName evidence="3">Uncharacterized protein YuaQ</fullName>
    </submittedName>
</protein>
<sequence length="996" mass="99847">MKNKALTLVPVCLAGFAGVIPFSASAGCSSQTPNTGDTVTCSGSAVPPVVATAGSSNVTINLDSTTTGNYSLTTQATPFSVDSNSAINNGGALTLSDNGTGVANRGALLLGVNNGNTLTNGATGTLTTTGAYNDGMAANGNNNTLINNGTITTSGNNSYGMTAAWGQSNPGAAGNTITNTGTISTSGNNARAISLLGGSGTVNNSGTLTTSGRDAPTVFLQGNNATLNNSGLIQAKGTASSSGSVDGVVANTVGSSFNTTINNLAGGQIISNNGIGIRSTNGNITITNAGLIQGGSGTAILSGNGSISLILQTGSQIVGLADGGQGNNSVTLQGSGTASNAFTNFQTLTMTGSDWTWAGSGAFTTALVQSGTLDLTGTLGTSTASVTASVSNGATLQANSGNLPLSVTNDGLVRFLQNNQGEYLGTISGSGAVEKAGAGTLLFNSMGRYTGGTAVNGGALIVGDSSHASASLASGATVAAGATLGGYGTVNGDVTNRGTLGAANTLSSLSAGPQGNFQINGNLTNAGLVQLGGSGVGNSLTVAGNYSGQNGVIALNTVLASDEAASDKLIVSGGSAAGSSTLKVTNVGGTGAQTVADGIQVVQTTNGATSAANAFKLSGGTVSAGAYAYYLAKGGVSGGSEENWYLRNAIVPDATTSVTPAEETPQSIVDASHGNQMLPVYRPEVALYAEAPSVARQLNLQQIDTFHDRQGEQSLLRGDNKAPAFWARSWGSHADIHQSGDVNPAFNGTLWGLQLGQDLYTATEDSGATHHLGVLFGFSRATGDVDGFALAKQGMRVGKLQLNNYNYGAYWTRVAASGWYTDAVLMGSALRLNTDSVNGVNASSSGNAVTGSVETGLPVSLGEGVTLEPQAQLVWQRTSLDSLHDGVSDVRWNNGNTWQGRVGARLQWAFEASGVNWKPYLRANVLRSFGQDDDTSFDGSTTIASNVGQTAGQIGAGLVAQVSQNGSLYATTGYLANLGGERQRVVTGNVGVRWNW</sequence>
<dbReference type="PRINTS" id="PR01484">
    <property type="entry name" value="PRTACTNFAMLY"/>
</dbReference>
<dbReference type="NCBIfam" id="TIGR01414">
    <property type="entry name" value="autotrans_barl"/>
    <property type="match status" value="1"/>
</dbReference>
<feature type="domain" description="Autotransporter" evidence="2">
    <location>
        <begin position="718"/>
        <end position="996"/>
    </location>
</feature>
<dbReference type="SUPFAM" id="SSF51126">
    <property type="entry name" value="Pectin lyase-like"/>
    <property type="match status" value="1"/>
</dbReference>
<organism evidence="3 4">
    <name type="scientific">Beauveria bassiana D1-5</name>
    <dbReference type="NCBI Taxonomy" id="1245745"/>
    <lineage>
        <taxon>Eukaryota</taxon>
        <taxon>Fungi</taxon>
        <taxon>Dikarya</taxon>
        <taxon>Ascomycota</taxon>
        <taxon>Pezizomycotina</taxon>
        <taxon>Sordariomycetes</taxon>
        <taxon>Hypocreomycetidae</taxon>
        <taxon>Hypocreales</taxon>
        <taxon>Cordycipitaceae</taxon>
        <taxon>Beauveria</taxon>
    </lineage>
</organism>
<dbReference type="CDD" id="cd01344">
    <property type="entry name" value="PL2_Passenger_AT"/>
    <property type="match status" value="1"/>
</dbReference>
<dbReference type="AlphaFoldDB" id="A0A0A2W3C9"/>
<dbReference type="InterPro" id="IPR051551">
    <property type="entry name" value="Autotransporter_adhesion"/>
</dbReference>
<dbReference type="PANTHER" id="PTHR35037">
    <property type="entry name" value="C-TERMINAL REGION OF AIDA-LIKE PROTEIN"/>
    <property type="match status" value="1"/>
</dbReference>
<dbReference type="InterPro" id="IPR003991">
    <property type="entry name" value="Pertactin_virulence_factor"/>
</dbReference>
<evidence type="ECO:0000313" key="4">
    <source>
        <dbReference type="Proteomes" id="UP000030106"/>
    </source>
</evidence>
<dbReference type="PANTHER" id="PTHR35037:SF3">
    <property type="entry name" value="C-TERMINAL REGION OF AIDA-LIKE PROTEIN"/>
    <property type="match status" value="1"/>
</dbReference>
<name>A0A0A2W3C9_BEABA</name>
<dbReference type="EMBL" id="ANFO01000068">
    <property type="protein sequence ID" value="KGQ12960.1"/>
    <property type="molecule type" value="Genomic_DNA"/>
</dbReference>
<comment type="caution">
    <text evidence="3">The sequence shown here is derived from an EMBL/GenBank/DDBJ whole genome shotgun (WGS) entry which is preliminary data.</text>
</comment>
<dbReference type="Gene3D" id="2.160.20.20">
    <property type="match status" value="1"/>
</dbReference>
<dbReference type="InterPro" id="IPR012332">
    <property type="entry name" value="Autotransporter_pectin_lyase_C"/>
</dbReference>
<dbReference type="Gene3D" id="2.40.128.130">
    <property type="entry name" value="Autotransporter beta-domain"/>
    <property type="match status" value="1"/>
</dbReference>
<keyword evidence="1" id="KW-0732">Signal</keyword>
<dbReference type="HOGENOM" id="CLU_002551_1_2_1"/>
<dbReference type="GO" id="GO:0019867">
    <property type="term" value="C:outer membrane"/>
    <property type="evidence" value="ECO:0007669"/>
    <property type="project" value="InterPro"/>
</dbReference>
<dbReference type="InterPro" id="IPR043990">
    <property type="entry name" value="AC_1"/>
</dbReference>
<dbReference type="Pfam" id="PF18883">
    <property type="entry name" value="AC_1"/>
    <property type="match status" value="1"/>
</dbReference>
<evidence type="ECO:0000256" key="1">
    <source>
        <dbReference type="SAM" id="SignalP"/>
    </source>
</evidence>
<reference evidence="3 4" key="1">
    <citation type="submission" date="2012-10" db="EMBL/GenBank/DDBJ databases">
        <title>Genome sequencing and analysis of entomopathogenic fungi Beauveria bassiana D1-5.</title>
        <authorList>
            <person name="Li Q."/>
            <person name="Wang L."/>
            <person name="Zhang Z."/>
            <person name="Wang Q."/>
            <person name="Ren J."/>
            <person name="Wang M."/>
            <person name="Xu W."/>
            <person name="Wang J."/>
            <person name="Lu Y."/>
            <person name="Du Q."/>
            <person name="Sun Z."/>
        </authorList>
    </citation>
    <scope>NUCLEOTIDE SEQUENCE [LARGE SCALE GENOMIC DNA]</scope>
    <source>
        <strain evidence="3 4">D1-5</strain>
    </source>
</reference>
<evidence type="ECO:0000259" key="2">
    <source>
        <dbReference type="PROSITE" id="PS51208"/>
    </source>
</evidence>
<gene>
    <name evidence="3" type="ORF">BBAD15_g1279</name>
</gene>
<dbReference type="SMART" id="SM00869">
    <property type="entry name" value="Autotransporter"/>
    <property type="match status" value="1"/>
</dbReference>
<dbReference type="Pfam" id="PF03797">
    <property type="entry name" value="Autotransporter"/>
    <property type="match status" value="1"/>
</dbReference>
<dbReference type="InterPro" id="IPR006315">
    <property type="entry name" value="OM_autotransptr_brl_dom"/>
</dbReference>
<dbReference type="InterPro" id="IPR036709">
    <property type="entry name" value="Autotransporte_beta_dom_sf"/>
</dbReference>
<dbReference type="Proteomes" id="UP000030106">
    <property type="component" value="Unassembled WGS sequence"/>
</dbReference>
<dbReference type="InterPro" id="IPR005546">
    <property type="entry name" value="Autotransporte_beta"/>
</dbReference>
<dbReference type="InterPro" id="IPR011050">
    <property type="entry name" value="Pectin_lyase_fold/virulence"/>
</dbReference>
<dbReference type="SUPFAM" id="SSF103515">
    <property type="entry name" value="Autotransporter"/>
    <property type="match status" value="1"/>
</dbReference>
<evidence type="ECO:0000313" key="3">
    <source>
        <dbReference type="EMBL" id="KGQ12960.1"/>
    </source>
</evidence>